<dbReference type="EMBL" id="DS999280">
    <property type="protein sequence ID" value="EEC42740.1"/>
    <property type="molecule type" value="Genomic_DNA"/>
</dbReference>
<evidence type="ECO:0000313" key="2">
    <source>
        <dbReference type="EMBL" id="EEC42740.1"/>
    </source>
</evidence>
<keyword evidence="3" id="KW-1185">Reference proteome</keyword>
<organism evidence="2 3">
    <name type="scientific">Phaeodactylum tricornutum (strain CCAP 1055/1)</name>
    <dbReference type="NCBI Taxonomy" id="556484"/>
    <lineage>
        <taxon>Eukaryota</taxon>
        <taxon>Sar</taxon>
        <taxon>Stramenopiles</taxon>
        <taxon>Ochrophyta</taxon>
        <taxon>Bacillariophyta</taxon>
        <taxon>Bacillariophyceae</taxon>
        <taxon>Bacillariophycidae</taxon>
        <taxon>Naviculales</taxon>
        <taxon>Phaeodactylaceae</taxon>
        <taxon>Phaeodactylum</taxon>
    </lineage>
</organism>
<evidence type="ECO:0000313" key="3">
    <source>
        <dbReference type="Proteomes" id="UP000000759"/>
    </source>
</evidence>
<dbReference type="HOGENOM" id="CLU_851172_0_0_1"/>
<dbReference type="OrthoDB" id="40790at2759"/>
<dbReference type="RefSeq" id="XP_002176276.1">
    <property type="nucleotide sequence ID" value="XM_002176240.1"/>
</dbReference>
<dbReference type="GeneID" id="7204841"/>
<reference evidence="2 3" key="1">
    <citation type="journal article" date="2008" name="Nature">
        <title>The Phaeodactylum genome reveals the evolutionary history of diatom genomes.</title>
        <authorList>
            <person name="Bowler C."/>
            <person name="Allen A.E."/>
            <person name="Badger J.H."/>
            <person name="Grimwood J."/>
            <person name="Jabbari K."/>
            <person name="Kuo A."/>
            <person name="Maheswari U."/>
            <person name="Martens C."/>
            <person name="Maumus F."/>
            <person name="Otillar R.P."/>
            <person name="Rayko E."/>
            <person name="Salamov A."/>
            <person name="Vandepoele K."/>
            <person name="Beszteri B."/>
            <person name="Gruber A."/>
            <person name="Heijde M."/>
            <person name="Katinka M."/>
            <person name="Mock T."/>
            <person name="Valentin K."/>
            <person name="Verret F."/>
            <person name="Berges J.A."/>
            <person name="Brownlee C."/>
            <person name="Cadoret J.P."/>
            <person name="Chiovitti A."/>
            <person name="Choi C.J."/>
            <person name="Coesel S."/>
            <person name="De Martino A."/>
            <person name="Detter J.C."/>
            <person name="Durkin C."/>
            <person name="Falciatore A."/>
            <person name="Fournet J."/>
            <person name="Haruta M."/>
            <person name="Huysman M.J."/>
            <person name="Jenkins B.D."/>
            <person name="Jiroutova K."/>
            <person name="Jorgensen R.E."/>
            <person name="Joubert Y."/>
            <person name="Kaplan A."/>
            <person name="Kroger N."/>
            <person name="Kroth P.G."/>
            <person name="La Roche J."/>
            <person name="Lindquist E."/>
            <person name="Lommer M."/>
            <person name="Martin-Jezequel V."/>
            <person name="Lopez P.J."/>
            <person name="Lucas S."/>
            <person name="Mangogna M."/>
            <person name="McGinnis K."/>
            <person name="Medlin L.K."/>
            <person name="Montsant A."/>
            <person name="Oudot-Le Secq M.P."/>
            <person name="Napoli C."/>
            <person name="Obornik M."/>
            <person name="Parker M.S."/>
            <person name="Petit J.L."/>
            <person name="Porcel B.M."/>
            <person name="Poulsen N."/>
            <person name="Robison M."/>
            <person name="Rychlewski L."/>
            <person name="Rynearson T.A."/>
            <person name="Schmutz J."/>
            <person name="Shapiro H."/>
            <person name="Siaut M."/>
            <person name="Stanley M."/>
            <person name="Sussman M.R."/>
            <person name="Taylor A.R."/>
            <person name="Vardi A."/>
            <person name="von Dassow P."/>
            <person name="Vyverman W."/>
            <person name="Willis A."/>
            <person name="Wyrwicz L.S."/>
            <person name="Rokhsar D.S."/>
            <person name="Weissenbach J."/>
            <person name="Armbrust E.V."/>
            <person name="Green B.R."/>
            <person name="Van de Peer Y."/>
            <person name="Grigoriev I.V."/>
        </authorList>
    </citation>
    <scope>NUCLEOTIDE SEQUENCE [LARGE SCALE GENOMIC DNA]</scope>
    <source>
        <strain evidence="2 3">CCAP 1055/1</strain>
    </source>
</reference>
<protein>
    <submittedName>
        <fullName evidence="2">Uncharacterized protein</fullName>
    </submittedName>
</protein>
<dbReference type="InParanoid" id="B7S3Y4"/>
<dbReference type="PaxDb" id="2850-Phatrdraft1287"/>
<dbReference type="Proteomes" id="UP000000759">
    <property type="component" value="Unassembled WGS sequence"/>
</dbReference>
<dbReference type="KEGG" id="pti:PHATRDRAFT_bd1287"/>
<gene>
    <name evidence="2" type="ORF">PHATRDRAFT_bd1287</name>
</gene>
<dbReference type="AlphaFoldDB" id="B7S3Y4"/>
<evidence type="ECO:0000256" key="1">
    <source>
        <dbReference type="SAM" id="MobiDB-lite"/>
    </source>
</evidence>
<reference evidence="3" key="2">
    <citation type="submission" date="2008-08" db="EMBL/GenBank/DDBJ databases">
        <authorList>
            <consortium name="Diatom Consortium"/>
            <person name="Grigoriev I."/>
            <person name="Grimwood J."/>
            <person name="Kuo A."/>
            <person name="Otillar R.P."/>
            <person name="Salamov A."/>
            <person name="Detter J.C."/>
            <person name="Lindquist E."/>
            <person name="Shapiro H."/>
            <person name="Lucas S."/>
            <person name="Glavina del Rio T."/>
            <person name="Pitluck S."/>
            <person name="Rokhsar D."/>
            <person name="Bowler C."/>
        </authorList>
    </citation>
    <scope>GENOME REANNOTATION</scope>
    <source>
        <strain evidence="3">CCAP 1055/1</strain>
    </source>
</reference>
<name>B7S3Y4_PHATC</name>
<accession>B7S3Y4</accession>
<proteinExistence type="predicted"/>
<sequence>MPWKTLCGFPPTRDKVTLRIPNGAWRPDTVITDKDGNEIYVLLDQTNEMRSYEAIFGDLEGRRLCCIKRHIRKAFWKDGFYFCTYKPNYVGQIPLKDRDVDNKKVFPFSYLEIIPMKGRFFYRLFDNKDNLDPPRMVAENPWLGFMNVCCTPMIRCGKWTANFDKTHGRRQRHQPTLFVDQWQNTATVGPNQDLLAGLCVAYVFDRVQCQPMITGFGLEDEDDAADETKGQQANIRDDASIESSPDMETHQGSTQMENLPPEYSMSQKQVRDSLKQGNHSTPEPTDLFDEPISIEPTKNAKTGKRRGMHQADEQDFFVESSRTNEIV</sequence>
<feature type="region of interest" description="Disordered" evidence="1">
    <location>
        <begin position="220"/>
        <end position="327"/>
    </location>
</feature>